<comment type="subcellular location">
    <subcellularLocation>
        <location evidence="1">Cytoplasm</location>
    </subcellularLocation>
</comment>
<evidence type="ECO:0000256" key="12">
    <source>
        <dbReference type="ARBA" id="ARBA00048351"/>
    </source>
</evidence>
<dbReference type="InterPro" id="IPR050132">
    <property type="entry name" value="Gln/Glu-tRNA_Ligase"/>
</dbReference>
<dbReference type="PANTHER" id="PTHR43097">
    <property type="entry name" value="GLUTAMINE-TRNA LIGASE"/>
    <property type="match status" value="1"/>
</dbReference>
<dbReference type="FunFam" id="2.40.240.10:FF:000004">
    <property type="entry name" value="Glutamyl-tRNA synthetase, cytoplasmic"/>
    <property type="match status" value="1"/>
</dbReference>
<dbReference type="HAMAP" id="MF_02076">
    <property type="entry name" value="Glu_tRNA_synth_type2"/>
    <property type="match status" value="1"/>
</dbReference>
<dbReference type="InterPro" id="IPR020061">
    <property type="entry name" value="Glu_tRNA_lig_a-bdl"/>
</dbReference>
<dbReference type="SUPFAM" id="SSF52374">
    <property type="entry name" value="Nucleotidylyl transferase"/>
    <property type="match status" value="1"/>
</dbReference>
<dbReference type="GO" id="GO:0017102">
    <property type="term" value="C:methionyl glutamyl tRNA synthetase complex"/>
    <property type="evidence" value="ECO:0007669"/>
    <property type="project" value="TreeGrafter"/>
</dbReference>
<evidence type="ECO:0000256" key="5">
    <source>
        <dbReference type="ARBA" id="ARBA00022553"/>
    </source>
</evidence>
<dbReference type="InterPro" id="IPR011035">
    <property type="entry name" value="Ribosomal_bL25/Gln-tRNA_synth"/>
</dbReference>
<evidence type="ECO:0000256" key="10">
    <source>
        <dbReference type="ARBA" id="ARBA00023146"/>
    </source>
</evidence>
<dbReference type="SUPFAM" id="SSF47616">
    <property type="entry name" value="GST C-terminal domain-like"/>
    <property type="match status" value="1"/>
</dbReference>
<keyword evidence="5" id="KW-0597">Phosphoprotein</keyword>
<evidence type="ECO:0000256" key="9">
    <source>
        <dbReference type="ARBA" id="ARBA00022917"/>
    </source>
</evidence>
<evidence type="ECO:0000256" key="4">
    <source>
        <dbReference type="ARBA" id="ARBA00022490"/>
    </source>
</evidence>
<evidence type="ECO:0000256" key="2">
    <source>
        <dbReference type="ARBA" id="ARBA00008927"/>
    </source>
</evidence>
<dbReference type="InterPro" id="IPR004526">
    <property type="entry name" value="Glu-tRNA-synth_arc/euk"/>
</dbReference>
<keyword evidence="4" id="KW-0963">Cytoplasm</keyword>
<reference evidence="17" key="1">
    <citation type="journal article" date="2020" name="Stud. Mycol.">
        <title>101 Dothideomycetes genomes: a test case for predicting lifestyles and emergence of pathogens.</title>
        <authorList>
            <person name="Haridas S."/>
            <person name="Albert R."/>
            <person name="Binder M."/>
            <person name="Bloem J."/>
            <person name="Labutti K."/>
            <person name="Salamov A."/>
            <person name="Andreopoulos B."/>
            <person name="Baker S."/>
            <person name="Barry K."/>
            <person name="Bills G."/>
            <person name="Bluhm B."/>
            <person name="Cannon C."/>
            <person name="Castanera R."/>
            <person name="Culley D."/>
            <person name="Daum C."/>
            <person name="Ezra D."/>
            <person name="Gonzalez J."/>
            <person name="Henrissat B."/>
            <person name="Kuo A."/>
            <person name="Liang C."/>
            <person name="Lipzen A."/>
            <person name="Lutzoni F."/>
            <person name="Magnuson J."/>
            <person name="Mondo S."/>
            <person name="Nolan M."/>
            <person name="Ohm R."/>
            <person name="Pangilinan J."/>
            <person name="Park H.-J."/>
            <person name="Ramirez L."/>
            <person name="Alfaro M."/>
            <person name="Sun H."/>
            <person name="Tritt A."/>
            <person name="Yoshinaga Y."/>
            <person name="Zwiers L.-H."/>
            <person name="Turgeon B."/>
            <person name="Goodwin S."/>
            <person name="Spatafora J."/>
            <person name="Crous P."/>
            <person name="Grigoriev I."/>
        </authorList>
    </citation>
    <scope>NUCLEOTIDE SEQUENCE</scope>
    <source>
        <strain evidence="17">CBS 207.26</strain>
    </source>
</reference>
<dbReference type="AlphaFoldDB" id="A0A6A6EM88"/>
<dbReference type="FunFam" id="1.10.1160.10:FF:000001">
    <property type="entry name" value="Glutamine--tRNA ligase"/>
    <property type="match status" value="1"/>
</dbReference>
<dbReference type="InterPro" id="IPR014729">
    <property type="entry name" value="Rossmann-like_a/b/a_fold"/>
</dbReference>
<organism evidence="17 18">
    <name type="scientific">Zopfia rhizophila CBS 207.26</name>
    <dbReference type="NCBI Taxonomy" id="1314779"/>
    <lineage>
        <taxon>Eukaryota</taxon>
        <taxon>Fungi</taxon>
        <taxon>Dikarya</taxon>
        <taxon>Ascomycota</taxon>
        <taxon>Pezizomycotina</taxon>
        <taxon>Dothideomycetes</taxon>
        <taxon>Dothideomycetes incertae sedis</taxon>
        <taxon>Zopfiaceae</taxon>
        <taxon>Zopfia</taxon>
    </lineage>
</organism>
<feature type="domain" description="Glutamyl/glutaminyl-tRNA synthetase class Ib catalytic" evidence="14">
    <location>
        <begin position="130"/>
        <end position="434"/>
    </location>
</feature>
<keyword evidence="9 13" id="KW-0648">Protein biosynthesis</keyword>
<dbReference type="Gene3D" id="1.20.1050.10">
    <property type="match status" value="1"/>
</dbReference>
<evidence type="ECO:0000256" key="6">
    <source>
        <dbReference type="ARBA" id="ARBA00022598"/>
    </source>
</evidence>
<evidence type="ECO:0000256" key="3">
    <source>
        <dbReference type="ARBA" id="ARBA00012835"/>
    </source>
</evidence>
<dbReference type="NCBIfam" id="TIGR00463">
    <property type="entry name" value="gltX_arch"/>
    <property type="match status" value="1"/>
</dbReference>
<dbReference type="GO" id="GO:0004818">
    <property type="term" value="F:glutamate-tRNA ligase activity"/>
    <property type="evidence" value="ECO:0007669"/>
    <property type="project" value="UniProtKB-EC"/>
</dbReference>
<name>A0A6A6EM88_9PEZI</name>
<evidence type="ECO:0000259" key="16">
    <source>
        <dbReference type="Pfam" id="PF20974"/>
    </source>
</evidence>
<gene>
    <name evidence="17" type="ORF">K469DRAFT_746375</name>
</gene>
<keyword evidence="7 13" id="KW-0547">Nucleotide-binding</keyword>
<dbReference type="InterPro" id="IPR020056">
    <property type="entry name" value="Rbsml_bL25/Gln-tRNA_synth_N"/>
</dbReference>
<dbReference type="GO" id="GO:0005524">
    <property type="term" value="F:ATP binding"/>
    <property type="evidence" value="ECO:0007669"/>
    <property type="project" value="UniProtKB-KW"/>
</dbReference>
<keyword evidence="10 13" id="KW-0030">Aminoacyl-tRNA synthetase</keyword>
<dbReference type="Proteomes" id="UP000800200">
    <property type="component" value="Unassembled WGS sequence"/>
</dbReference>
<evidence type="ECO:0000256" key="11">
    <source>
        <dbReference type="ARBA" id="ARBA00030865"/>
    </source>
</evidence>
<dbReference type="GO" id="GO:0005829">
    <property type="term" value="C:cytosol"/>
    <property type="evidence" value="ECO:0007669"/>
    <property type="project" value="TreeGrafter"/>
</dbReference>
<comment type="similarity">
    <text evidence="2">Belongs to the class-I aminoacyl-tRNA synthetase family. Glutamate--tRNA ligase type 2 subfamily.</text>
</comment>
<evidence type="ECO:0000259" key="15">
    <source>
        <dbReference type="Pfam" id="PF03950"/>
    </source>
</evidence>
<dbReference type="Gene3D" id="3.40.50.620">
    <property type="entry name" value="HUPs"/>
    <property type="match status" value="1"/>
</dbReference>
<evidence type="ECO:0000259" key="14">
    <source>
        <dbReference type="Pfam" id="PF00749"/>
    </source>
</evidence>
<evidence type="ECO:0000256" key="8">
    <source>
        <dbReference type="ARBA" id="ARBA00022840"/>
    </source>
</evidence>
<dbReference type="Gene3D" id="2.40.240.10">
    <property type="entry name" value="Ribosomal Protein L25, Chain P"/>
    <property type="match status" value="1"/>
</dbReference>
<proteinExistence type="inferred from homology"/>
<dbReference type="InterPro" id="IPR036282">
    <property type="entry name" value="Glutathione-S-Trfase_C_sf"/>
</dbReference>
<dbReference type="OrthoDB" id="10250478at2759"/>
<dbReference type="FunFam" id="3.40.50.620:FF:000037">
    <property type="entry name" value="Glutamine--tRNA ligase cytoplasmic"/>
    <property type="match status" value="1"/>
</dbReference>
<evidence type="ECO:0000256" key="7">
    <source>
        <dbReference type="ARBA" id="ARBA00022741"/>
    </source>
</evidence>
<dbReference type="FunFam" id="3.90.800.10:FF:000001">
    <property type="entry name" value="Glutamine--tRNA ligase"/>
    <property type="match status" value="1"/>
</dbReference>
<dbReference type="InterPro" id="IPR001412">
    <property type="entry name" value="aa-tRNA-synth_I_CS"/>
</dbReference>
<comment type="catalytic activity">
    <reaction evidence="12">
        <text>tRNA(Glu) + L-glutamate + ATP = L-glutamyl-tRNA(Glu) + AMP + diphosphate</text>
        <dbReference type="Rhea" id="RHEA:23540"/>
        <dbReference type="Rhea" id="RHEA-COMP:9663"/>
        <dbReference type="Rhea" id="RHEA-COMP:9680"/>
        <dbReference type="ChEBI" id="CHEBI:29985"/>
        <dbReference type="ChEBI" id="CHEBI:30616"/>
        <dbReference type="ChEBI" id="CHEBI:33019"/>
        <dbReference type="ChEBI" id="CHEBI:78442"/>
        <dbReference type="ChEBI" id="CHEBI:78520"/>
        <dbReference type="ChEBI" id="CHEBI:456215"/>
        <dbReference type="EC" id="6.1.1.17"/>
    </reaction>
</comment>
<dbReference type="SUPFAM" id="SSF50715">
    <property type="entry name" value="Ribosomal protein L25-like"/>
    <property type="match status" value="1"/>
</dbReference>
<feature type="domain" description="tRNA synthetases class I (E and Q) anti-codon binding" evidence="16">
    <location>
        <begin position="549"/>
        <end position="622"/>
    </location>
</feature>
<dbReference type="InterPro" id="IPR020058">
    <property type="entry name" value="Glu/Gln-tRNA-synth_Ib_cat-dom"/>
</dbReference>
<protein>
    <recommendedName>
        <fullName evidence="3">glutamate--tRNA ligase</fullName>
        <ecNumber evidence="3">6.1.1.17</ecNumber>
    </recommendedName>
    <alternativeName>
        <fullName evidence="11">Glutamyl-tRNA synthetase</fullName>
    </alternativeName>
</protein>
<sequence length="645" mass="73719">MPLSNMEAQINEWQGRAQSMTALNLKAIEPALTELNDHLTLRTHIVGYTLTDADTTVWKTLRENRVAHAYIKQSLMPNLCRWFRYIEEAYPQQATLPTRPVKGAKGTEEKADETANFDIGLQDVGDGTSVTTRFPPEPSGYLHIGHAKAALLNDYFAHEKYKGTLLLRFDDTNPLKEKQEYQDAIIEDLALMGIKADKTSYTSDYFQELYDYCVRMIKDGNAYADDTLQDKMRQERMDGIASARRDSRVEDNLARFEEMKTGSAEGIKWCIRAKISVDDPNKAMRDPVIYRCSPEVHHRTGDKWKIYPTYDFCCPIIDAYEGVTHALRTTEYNDRDAQYQWILKALNLRHVYNWGFARMNFIKTVLSKRKLTRIVDTKKVWGWDDPRMPTIRGVRRRGMTVPALREFILKQGPSKNIVNLDWTTFWATNKKHIDPIAARYTAIAEEAKVPVTIIGAREGVITEEKDKHAKYTNLGKKKVLFSKDVLIEQVDAASFAQDEEITLMNWGNAIVRKISHSINPLAKPSGLKTVTGLELELHLQGDVKKTSKKVTWLSADQNLVPVELVDFDYLITKDKLEDGDELEDFLTKQTEFRIKAVADCNVAELEVDDIIQFDRKGYFRIDKAFAHGELAVAFQIPTGKSGVTR</sequence>
<dbReference type="PROSITE" id="PS00178">
    <property type="entry name" value="AA_TRNA_LIGASE_I"/>
    <property type="match status" value="1"/>
</dbReference>
<dbReference type="PANTHER" id="PTHR43097:SF5">
    <property type="entry name" value="GLUTAMATE--TRNA LIGASE"/>
    <property type="match status" value="1"/>
</dbReference>
<evidence type="ECO:0000313" key="17">
    <source>
        <dbReference type="EMBL" id="KAF2192062.1"/>
    </source>
</evidence>
<keyword evidence="6 13" id="KW-0436">Ligase</keyword>
<dbReference type="EMBL" id="ML994616">
    <property type="protein sequence ID" value="KAF2192062.1"/>
    <property type="molecule type" value="Genomic_DNA"/>
</dbReference>
<dbReference type="Gene3D" id="1.10.1160.10">
    <property type="entry name" value="Glutamyl-trna Synthetase, Domain 2"/>
    <property type="match status" value="1"/>
</dbReference>
<accession>A0A6A6EM88</accession>
<dbReference type="EC" id="6.1.1.17" evidence="3"/>
<dbReference type="Pfam" id="PF00749">
    <property type="entry name" value="tRNA-synt_1c"/>
    <property type="match status" value="1"/>
</dbReference>
<dbReference type="InterPro" id="IPR049437">
    <property type="entry name" value="tRNA-synt_1c_C2"/>
</dbReference>
<dbReference type="Pfam" id="PF20974">
    <property type="entry name" value="tRNA-synt_1c_C2"/>
    <property type="match status" value="1"/>
</dbReference>
<dbReference type="Pfam" id="PF03950">
    <property type="entry name" value="tRNA-synt_1c_C"/>
    <property type="match status" value="1"/>
</dbReference>
<evidence type="ECO:0000313" key="18">
    <source>
        <dbReference type="Proteomes" id="UP000800200"/>
    </source>
</evidence>
<dbReference type="GO" id="GO:0006424">
    <property type="term" value="P:glutamyl-tRNA aminoacylation"/>
    <property type="evidence" value="ECO:0007669"/>
    <property type="project" value="InterPro"/>
</dbReference>
<keyword evidence="8 13" id="KW-0067">ATP-binding</keyword>
<evidence type="ECO:0000256" key="1">
    <source>
        <dbReference type="ARBA" id="ARBA00004496"/>
    </source>
</evidence>
<dbReference type="InterPro" id="IPR020059">
    <property type="entry name" value="Glu/Gln-tRNA-synth_Ib_codon-bd"/>
</dbReference>
<keyword evidence="18" id="KW-1185">Reference proteome</keyword>
<dbReference type="Gene3D" id="3.90.800.10">
    <property type="entry name" value="Glutamyl-tRNA Synthetase, Domain 3"/>
    <property type="match status" value="1"/>
</dbReference>
<feature type="domain" description="Glutamyl/glutaminyl-tRNA synthetase class Ib anti-codon binding" evidence="15">
    <location>
        <begin position="437"/>
        <end position="515"/>
    </location>
</feature>
<evidence type="ECO:0000256" key="13">
    <source>
        <dbReference type="RuleBase" id="RU363037"/>
    </source>
</evidence>
<dbReference type="InterPro" id="IPR000924">
    <property type="entry name" value="Glu/Gln-tRNA-synth"/>
</dbReference>
<dbReference type="PRINTS" id="PR00987">
    <property type="entry name" value="TRNASYNTHGLU"/>
</dbReference>